<protein>
    <submittedName>
        <fullName evidence="9">Tannase/feruloyl esterase family alpha/beta hydrolase</fullName>
    </submittedName>
</protein>
<dbReference type="InterPro" id="IPR011118">
    <property type="entry name" value="Tannase/feruloyl_esterase"/>
</dbReference>
<keyword evidence="10" id="KW-1185">Reference proteome</keyword>
<dbReference type="Pfam" id="PF07519">
    <property type="entry name" value="Tannase"/>
    <property type="match status" value="1"/>
</dbReference>
<evidence type="ECO:0000256" key="2">
    <source>
        <dbReference type="ARBA" id="ARBA00022487"/>
    </source>
</evidence>
<organism evidence="9 10">
    <name type="scientific">Paracraurococcus lichenis</name>
    <dbReference type="NCBI Taxonomy" id="3064888"/>
    <lineage>
        <taxon>Bacteria</taxon>
        <taxon>Pseudomonadati</taxon>
        <taxon>Pseudomonadota</taxon>
        <taxon>Alphaproteobacteria</taxon>
        <taxon>Acetobacterales</taxon>
        <taxon>Roseomonadaceae</taxon>
        <taxon>Paracraurococcus</taxon>
    </lineage>
</organism>
<keyword evidence="3" id="KW-0479">Metal-binding</keyword>
<dbReference type="PANTHER" id="PTHR33938">
    <property type="entry name" value="FERULOYL ESTERASE B-RELATED"/>
    <property type="match status" value="1"/>
</dbReference>
<proteinExistence type="inferred from homology"/>
<keyword evidence="5 9" id="KW-0378">Hydrolase</keyword>
<dbReference type="Proteomes" id="UP001243009">
    <property type="component" value="Unassembled WGS sequence"/>
</dbReference>
<evidence type="ECO:0000256" key="1">
    <source>
        <dbReference type="ARBA" id="ARBA00006249"/>
    </source>
</evidence>
<dbReference type="EMBL" id="JAUTWS010000044">
    <property type="protein sequence ID" value="MDO9712289.1"/>
    <property type="molecule type" value="Genomic_DNA"/>
</dbReference>
<dbReference type="RefSeq" id="WP_305107144.1">
    <property type="nucleotide sequence ID" value="NZ_JAUTWS010000044.1"/>
</dbReference>
<dbReference type="PANTHER" id="PTHR33938:SF15">
    <property type="entry name" value="FERULOYL ESTERASE B-RELATED"/>
    <property type="match status" value="1"/>
</dbReference>
<evidence type="ECO:0000256" key="3">
    <source>
        <dbReference type="ARBA" id="ARBA00022723"/>
    </source>
</evidence>
<sequence>MVMQPCRLWAALALCLGTTPALAQSGGSRFCGDLAALALPATTIATAEEVTGGSFTPPGATTPQTGLPAFCRVAGSISPVEGSRIGFEAWLPLQGWNGRYLQVGNGGYAGTIQYGNLAPMLRLGFATASTDDGHDASGPTGSWALGQPQRIIDFGYRAVHQTALRAKEIVQAFYGRPQDYAYWNGCSEGGREGLMEAQRFPADFDGVLAGAPAQYFTHLQAAGVWNQQALQADPASTIPASKAPAIQAAALAQCDAAGDGVQDGIVGDVRACRFDPSVLLCQGEDNDTCLTPKQVTALTRVQRGAHNPRTGQRLFTGYQPGAEAEPSANWNAWFWSGPQANQFVYGDALFQYFVYDDPAWDWRSFDFDTDLFQADSKPIAEQSLGRVMNAVSPDLRAFAGRGGKLIQYHGLNDPAIAPYSINYYESVLAHARRGGAADPVRETQAYYRYYSVPGMGHCSGGPGPNAFGQQGSLPVPADPQHNVLLALQRWVEEGVPPEAIIATKYQGDQAANGVAATRPLCPYPQTAVHDGAGDPKQAGSFHCVDLGLSLATNPGLTPARQPVSPTR</sequence>
<comment type="similarity">
    <text evidence="1">Belongs to the tannase family.</text>
</comment>
<feature type="signal peptide" evidence="8">
    <location>
        <begin position="1"/>
        <end position="23"/>
    </location>
</feature>
<feature type="chain" id="PRO_5045096876" evidence="8">
    <location>
        <begin position="24"/>
        <end position="567"/>
    </location>
</feature>
<evidence type="ECO:0000256" key="8">
    <source>
        <dbReference type="SAM" id="SignalP"/>
    </source>
</evidence>
<keyword evidence="6" id="KW-0106">Calcium</keyword>
<keyword evidence="4 8" id="KW-0732">Signal</keyword>
<keyword evidence="7" id="KW-1015">Disulfide bond</keyword>
<dbReference type="InterPro" id="IPR029058">
    <property type="entry name" value="AB_hydrolase_fold"/>
</dbReference>
<evidence type="ECO:0000256" key="7">
    <source>
        <dbReference type="ARBA" id="ARBA00023157"/>
    </source>
</evidence>
<name>A0ABT9E840_9PROT</name>
<evidence type="ECO:0000313" key="9">
    <source>
        <dbReference type="EMBL" id="MDO9712289.1"/>
    </source>
</evidence>
<evidence type="ECO:0000256" key="4">
    <source>
        <dbReference type="ARBA" id="ARBA00022729"/>
    </source>
</evidence>
<keyword evidence="2" id="KW-0719">Serine esterase</keyword>
<dbReference type="SUPFAM" id="SSF53474">
    <property type="entry name" value="alpha/beta-Hydrolases"/>
    <property type="match status" value="1"/>
</dbReference>
<evidence type="ECO:0000313" key="10">
    <source>
        <dbReference type="Proteomes" id="UP001243009"/>
    </source>
</evidence>
<dbReference type="GO" id="GO:0016787">
    <property type="term" value="F:hydrolase activity"/>
    <property type="evidence" value="ECO:0007669"/>
    <property type="project" value="UniProtKB-KW"/>
</dbReference>
<reference evidence="9 10" key="1">
    <citation type="submission" date="2023-08" db="EMBL/GenBank/DDBJ databases">
        <title>The draft genome sequence of Paracraurococcus sp. LOR1-02.</title>
        <authorList>
            <person name="Kingkaew E."/>
            <person name="Tanasupawat S."/>
        </authorList>
    </citation>
    <scope>NUCLEOTIDE SEQUENCE [LARGE SCALE GENOMIC DNA]</scope>
    <source>
        <strain evidence="9 10">LOR1-02</strain>
    </source>
</reference>
<comment type="caution">
    <text evidence="9">The sequence shown here is derived from an EMBL/GenBank/DDBJ whole genome shotgun (WGS) entry which is preliminary data.</text>
</comment>
<gene>
    <name evidence="9" type="ORF">Q7A36_28360</name>
</gene>
<evidence type="ECO:0000256" key="5">
    <source>
        <dbReference type="ARBA" id="ARBA00022801"/>
    </source>
</evidence>
<evidence type="ECO:0000256" key="6">
    <source>
        <dbReference type="ARBA" id="ARBA00022837"/>
    </source>
</evidence>
<accession>A0ABT9E840</accession>